<keyword evidence="1" id="KW-0812">Transmembrane</keyword>
<organism evidence="3 4">
    <name type="scientific">Fuerstiella marisgermanici</name>
    <dbReference type="NCBI Taxonomy" id="1891926"/>
    <lineage>
        <taxon>Bacteria</taxon>
        <taxon>Pseudomonadati</taxon>
        <taxon>Planctomycetota</taxon>
        <taxon>Planctomycetia</taxon>
        <taxon>Planctomycetales</taxon>
        <taxon>Planctomycetaceae</taxon>
        <taxon>Fuerstiella</taxon>
    </lineage>
</organism>
<dbReference type="KEGG" id="fmr:Fuma_05858"/>
<keyword evidence="1" id="KW-1133">Transmembrane helix</keyword>
<accession>A0A1P8WQ55</accession>
<gene>
    <name evidence="3" type="ORF">Fuma_05858</name>
</gene>
<proteinExistence type="predicted"/>
<evidence type="ECO:0000313" key="4">
    <source>
        <dbReference type="Proteomes" id="UP000187735"/>
    </source>
</evidence>
<dbReference type="AlphaFoldDB" id="A0A1P8WQ55"/>
<dbReference type="Proteomes" id="UP000187735">
    <property type="component" value="Chromosome"/>
</dbReference>
<dbReference type="RefSeq" id="WP_077027244.1">
    <property type="nucleotide sequence ID" value="NZ_CP017641.1"/>
</dbReference>
<keyword evidence="1" id="KW-0472">Membrane</keyword>
<evidence type="ECO:0000313" key="3">
    <source>
        <dbReference type="EMBL" id="APZ96190.1"/>
    </source>
</evidence>
<protein>
    <submittedName>
        <fullName evidence="3">Putative major pilin subunit</fullName>
    </submittedName>
</protein>
<dbReference type="PANTHER" id="PTHR30093:SF2">
    <property type="entry name" value="TYPE II SECRETION SYSTEM PROTEIN H"/>
    <property type="match status" value="1"/>
</dbReference>
<dbReference type="NCBIfam" id="TIGR04294">
    <property type="entry name" value="pre_pil_HX9DG"/>
    <property type="match status" value="1"/>
</dbReference>
<dbReference type="EMBL" id="CP017641">
    <property type="protein sequence ID" value="APZ96190.1"/>
    <property type="molecule type" value="Genomic_DNA"/>
</dbReference>
<dbReference type="NCBIfam" id="TIGR02532">
    <property type="entry name" value="IV_pilin_GFxxxE"/>
    <property type="match status" value="1"/>
</dbReference>
<name>A0A1P8WQ55_9PLAN</name>
<dbReference type="PROSITE" id="PS00409">
    <property type="entry name" value="PROKAR_NTER_METHYL"/>
    <property type="match status" value="1"/>
</dbReference>
<dbReference type="SUPFAM" id="SSF54523">
    <property type="entry name" value="Pili subunits"/>
    <property type="match status" value="1"/>
</dbReference>
<feature type="transmembrane region" description="Helical" evidence="1">
    <location>
        <begin position="20"/>
        <end position="38"/>
    </location>
</feature>
<dbReference type="InterPro" id="IPR045584">
    <property type="entry name" value="Pilin-like"/>
</dbReference>
<evidence type="ECO:0000256" key="1">
    <source>
        <dbReference type="SAM" id="Phobius"/>
    </source>
</evidence>
<dbReference type="PANTHER" id="PTHR30093">
    <property type="entry name" value="GENERAL SECRETION PATHWAY PROTEIN G"/>
    <property type="match status" value="1"/>
</dbReference>
<dbReference type="Pfam" id="PF07963">
    <property type="entry name" value="N_methyl"/>
    <property type="match status" value="1"/>
</dbReference>
<dbReference type="InterPro" id="IPR011453">
    <property type="entry name" value="DUF1559"/>
</dbReference>
<dbReference type="STRING" id="1891926.Fuma_05858"/>
<dbReference type="Gene3D" id="3.30.700.10">
    <property type="entry name" value="Glycoprotein, Type 4 Pilin"/>
    <property type="match status" value="1"/>
</dbReference>
<feature type="domain" description="DUF1559" evidence="2">
    <location>
        <begin position="39"/>
        <end position="354"/>
    </location>
</feature>
<dbReference type="Pfam" id="PF07596">
    <property type="entry name" value="SBP_bac_10"/>
    <property type="match status" value="1"/>
</dbReference>
<reference evidence="3 4" key="1">
    <citation type="journal article" date="2016" name="Front. Microbiol.">
        <title>Fuerstia marisgermanicae gen. nov., sp. nov., an Unusual Member of the Phylum Planctomycetes from the German Wadden Sea.</title>
        <authorList>
            <person name="Kohn T."/>
            <person name="Heuer A."/>
            <person name="Jogler M."/>
            <person name="Vollmers J."/>
            <person name="Boedeker C."/>
            <person name="Bunk B."/>
            <person name="Rast P."/>
            <person name="Borchert D."/>
            <person name="Glockner I."/>
            <person name="Freese H.M."/>
            <person name="Klenk H.P."/>
            <person name="Overmann J."/>
            <person name="Kaster A.K."/>
            <person name="Rohde M."/>
            <person name="Wiegand S."/>
            <person name="Jogler C."/>
        </authorList>
    </citation>
    <scope>NUCLEOTIDE SEQUENCE [LARGE SCALE GENOMIC DNA]</scope>
    <source>
        <strain evidence="3 4">NH11</strain>
    </source>
</reference>
<keyword evidence="4" id="KW-1185">Reference proteome</keyword>
<dbReference type="InterPro" id="IPR012902">
    <property type="entry name" value="N_methyl_site"/>
</dbReference>
<evidence type="ECO:0000259" key="2">
    <source>
        <dbReference type="Pfam" id="PF07596"/>
    </source>
</evidence>
<dbReference type="InterPro" id="IPR027558">
    <property type="entry name" value="Pre_pil_HX9DG_C"/>
</dbReference>
<dbReference type="OrthoDB" id="269098at2"/>
<sequence>MHRPSQKQAGNRRGFTLIELLVVISIIAVLLSLILPAVQNARSAARRTQCLNRIRQIGLGLHSYASKNRNGQFPAYGVWGDVKSSSGTWSTGRSALRNWVVDILSELDRQDIFDRWNFDDKHDGTVDGPGGINNRQLISEYNMSILSCPDDPSADGGGGVLSYVVNVGYANIDTSGLVSGGGGWTGGANIHLSYDTDIDFNLTGGANDEEDILISRRSGVLWEEIVDRDGNNSPRPSRNASQQLDTIYDGTSNTLLVTENINAGADQYWGDPRAKICTFVYPLDPLDQAGSATGLTAATYYDAAPLDPRYPFGVINGATSGPEEIRPFPNSHHPGGVNVVTCDGAARFLSADTDTRIYAHLMTPSGSKFSTGVGAQEILSSTGF</sequence>